<organism evidence="2 3">
    <name type="scientific">Exophiala oligosperma</name>
    <dbReference type="NCBI Taxonomy" id="215243"/>
    <lineage>
        <taxon>Eukaryota</taxon>
        <taxon>Fungi</taxon>
        <taxon>Dikarya</taxon>
        <taxon>Ascomycota</taxon>
        <taxon>Pezizomycotina</taxon>
        <taxon>Eurotiomycetes</taxon>
        <taxon>Chaetothyriomycetidae</taxon>
        <taxon>Chaetothyriales</taxon>
        <taxon>Herpotrichiellaceae</taxon>
        <taxon>Exophiala</taxon>
    </lineage>
</organism>
<protein>
    <recommendedName>
        <fullName evidence="4">Developmental regulatory protein wetA</fullName>
    </recommendedName>
</protein>
<feature type="compositionally biased region" description="Polar residues" evidence="1">
    <location>
        <begin position="403"/>
        <end position="415"/>
    </location>
</feature>
<feature type="region of interest" description="Disordered" evidence="1">
    <location>
        <begin position="561"/>
        <end position="586"/>
    </location>
</feature>
<feature type="compositionally biased region" description="Polar residues" evidence="1">
    <location>
        <begin position="326"/>
        <end position="345"/>
    </location>
</feature>
<keyword evidence="3" id="KW-1185">Reference proteome</keyword>
<dbReference type="RefSeq" id="XP_016268942.1">
    <property type="nucleotide sequence ID" value="XM_016401889.1"/>
</dbReference>
<dbReference type="GeneID" id="27353365"/>
<evidence type="ECO:0000256" key="1">
    <source>
        <dbReference type="SAM" id="MobiDB-lite"/>
    </source>
</evidence>
<evidence type="ECO:0000313" key="3">
    <source>
        <dbReference type="Proteomes" id="UP000053342"/>
    </source>
</evidence>
<evidence type="ECO:0008006" key="4">
    <source>
        <dbReference type="Google" id="ProtNLM"/>
    </source>
</evidence>
<dbReference type="EMBL" id="KN847332">
    <property type="protein sequence ID" value="KIW48726.1"/>
    <property type="molecule type" value="Genomic_DNA"/>
</dbReference>
<dbReference type="HOGENOM" id="CLU_462313_0_0_1"/>
<feature type="region of interest" description="Disordered" evidence="1">
    <location>
        <begin position="454"/>
        <end position="548"/>
    </location>
</feature>
<accession>A0A0D2B940</accession>
<proteinExistence type="predicted"/>
<dbReference type="VEuPathDB" id="FungiDB:PV06_01291"/>
<feature type="region of interest" description="Disordered" evidence="1">
    <location>
        <begin position="222"/>
        <end position="242"/>
    </location>
</feature>
<dbReference type="AlphaFoldDB" id="A0A0D2B940"/>
<dbReference type="Proteomes" id="UP000053342">
    <property type="component" value="Unassembled WGS sequence"/>
</dbReference>
<reference evidence="2 3" key="1">
    <citation type="submission" date="2015-01" db="EMBL/GenBank/DDBJ databases">
        <title>The Genome Sequence of Exophiala oligosperma CBS72588.</title>
        <authorList>
            <consortium name="The Broad Institute Genomics Platform"/>
            <person name="Cuomo C."/>
            <person name="de Hoog S."/>
            <person name="Gorbushina A."/>
            <person name="Stielow B."/>
            <person name="Teixiera M."/>
            <person name="Abouelleil A."/>
            <person name="Chapman S.B."/>
            <person name="Priest M."/>
            <person name="Young S.K."/>
            <person name="Wortman J."/>
            <person name="Nusbaum C."/>
            <person name="Birren B."/>
        </authorList>
    </citation>
    <scope>NUCLEOTIDE SEQUENCE [LARGE SCALE GENOMIC DNA]</scope>
    <source>
        <strain evidence="2 3">CBS 72588</strain>
    </source>
</reference>
<dbReference type="STRING" id="215243.A0A0D2B940"/>
<name>A0A0D2B940_9EURO</name>
<feature type="region of interest" description="Disordered" evidence="1">
    <location>
        <begin position="296"/>
        <end position="358"/>
    </location>
</feature>
<feature type="compositionally biased region" description="Low complexity" evidence="1">
    <location>
        <begin position="297"/>
        <end position="318"/>
    </location>
</feature>
<gene>
    <name evidence="2" type="ORF">PV06_01291</name>
</gene>
<evidence type="ECO:0000313" key="2">
    <source>
        <dbReference type="EMBL" id="KIW48726.1"/>
    </source>
</evidence>
<sequence>MSTMSFADSPDDTMRPEDKAYMMLFGTPEQESNSFDEFFNEDMYKLEASEGDDEKQQHFGIFDDFLANEAIKEHHNKASLATIPSPERDSSPQPWRQGVWCLRPRQQPSELVVEKVRRLETKRPPLHHQTMNLVNQYVPKAPIPTASLDTTSASRTRRYATTPYAAAIDSSDLTRPSFTREATLSPSPMYAQLPIASRDGHGDTSTWQQDFQNFHLRPSCEAPLHSPSRHHYRTMKTREKNSAGVAENHTLALPAVLPESLGGGSCSAAIDPFLLEQSEQRPNLYQYQVGSPRADGISHGLLSIHSPSSGSDPSSSSSHHSHEARSYTSNTSVEMHSQSVFSPPTTADFLSHPPLPRLEPEETYPVLAAPTPQRIPHPILQQPATASLIGLGIQYPRWEQTGQQASYDPLSSSTMPEPVIYSPPARTMPVPAPSLSSYPPLPPPASYIFSEQSTFMTPRKQRRSPSRSPSPPISPTTISPRRTTRRSPTRTVTDYTHSRRKSIHKSGPMRDHTVSQEPPLPSPRTRSSSRPPRTPKRPKTPTSAVPKIGFVNFTPADSAKLMSDVAPSGSSKTRARRELEAREKRKKLSEAALKAVRVAGGDVAAFEKAIFT</sequence>
<dbReference type="OrthoDB" id="2575228at2759"/>
<feature type="region of interest" description="Disordered" evidence="1">
    <location>
        <begin position="403"/>
        <end position="422"/>
    </location>
</feature>